<evidence type="ECO:0000313" key="1">
    <source>
        <dbReference type="EMBL" id="JAH05055.1"/>
    </source>
</evidence>
<dbReference type="EMBL" id="GBXM01103522">
    <property type="protein sequence ID" value="JAH05055.1"/>
    <property type="molecule type" value="Transcribed_RNA"/>
</dbReference>
<organism evidence="1">
    <name type="scientific">Anguilla anguilla</name>
    <name type="common">European freshwater eel</name>
    <name type="synonym">Muraena anguilla</name>
    <dbReference type="NCBI Taxonomy" id="7936"/>
    <lineage>
        <taxon>Eukaryota</taxon>
        <taxon>Metazoa</taxon>
        <taxon>Chordata</taxon>
        <taxon>Craniata</taxon>
        <taxon>Vertebrata</taxon>
        <taxon>Euteleostomi</taxon>
        <taxon>Actinopterygii</taxon>
        <taxon>Neopterygii</taxon>
        <taxon>Teleostei</taxon>
        <taxon>Anguilliformes</taxon>
        <taxon>Anguillidae</taxon>
        <taxon>Anguilla</taxon>
    </lineage>
</organism>
<protein>
    <submittedName>
        <fullName evidence="1">Uncharacterized protein</fullName>
    </submittedName>
</protein>
<name>A0A0E9PLT2_ANGAN</name>
<reference evidence="1" key="1">
    <citation type="submission" date="2014-11" db="EMBL/GenBank/DDBJ databases">
        <authorList>
            <person name="Amaro Gonzalez C."/>
        </authorList>
    </citation>
    <scope>NUCLEOTIDE SEQUENCE</scope>
</reference>
<reference evidence="1" key="2">
    <citation type="journal article" date="2015" name="Fish Shellfish Immunol.">
        <title>Early steps in the European eel (Anguilla anguilla)-Vibrio vulnificus interaction in the gills: Role of the RtxA13 toxin.</title>
        <authorList>
            <person name="Callol A."/>
            <person name="Pajuelo D."/>
            <person name="Ebbesson L."/>
            <person name="Teles M."/>
            <person name="MacKenzie S."/>
            <person name="Amaro C."/>
        </authorList>
    </citation>
    <scope>NUCLEOTIDE SEQUENCE</scope>
</reference>
<proteinExistence type="predicted"/>
<sequence length="39" mass="4822">MGNQWGKPNQFLFYLWGNMHTRHIDDMKHFQSLIFVHVF</sequence>
<accession>A0A0E9PLT2</accession>
<dbReference type="AlphaFoldDB" id="A0A0E9PLT2"/>